<reference evidence="12 13" key="1">
    <citation type="submission" date="2019-09" db="EMBL/GenBank/DDBJ databases">
        <title>Bird 10,000 Genomes (B10K) Project - Family phase.</title>
        <authorList>
            <person name="Zhang G."/>
        </authorList>
    </citation>
    <scope>NUCLEOTIDE SEQUENCE [LARGE SCALE GENOMIC DNA]</scope>
    <source>
        <strain evidence="12">B10K-CU-031-17</strain>
        <tissue evidence="12">Muscle</tissue>
    </source>
</reference>
<dbReference type="GO" id="GO:0097431">
    <property type="term" value="C:mitotic spindle pole"/>
    <property type="evidence" value="ECO:0007669"/>
    <property type="project" value="TreeGrafter"/>
</dbReference>
<dbReference type="GO" id="GO:0016020">
    <property type="term" value="C:membrane"/>
    <property type="evidence" value="ECO:0007669"/>
    <property type="project" value="UniProtKB-SubCell"/>
</dbReference>
<feature type="non-terminal residue" evidence="12">
    <location>
        <position position="1"/>
    </location>
</feature>
<dbReference type="Pfam" id="PF21033">
    <property type="entry name" value="RMD1-3"/>
    <property type="match status" value="1"/>
</dbReference>
<organism evidence="12 13">
    <name type="scientific">Ptilorrhoa leucosticta</name>
    <dbReference type="NCBI Taxonomy" id="449384"/>
    <lineage>
        <taxon>Eukaryota</taxon>
        <taxon>Metazoa</taxon>
        <taxon>Chordata</taxon>
        <taxon>Craniata</taxon>
        <taxon>Vertebrata</taxon>
        <taxon>Euteleostomi</taxon>
        <taxon>Archelosauria</taxon>
        <taxon>Archosauria</taxon>
        <taxon>Dinosauria</taxon>
        <taxon>Saurischia</taxon>
        <taxon>Theropoda</taxon>
        <taxon>Coelurosauria</taxon>
        <taxon>Aves</taxon>
        <taxon>Neognathae</taxon>
        <taxon>Neoaves</taxon>
        <taxon>Telluraves</taxon>
        <taxon>Australaves</taxon>
        <taxon>Passeriformes</taxon>
        <taxon>Corvoidea</taxon>
        <taxon>Cinclosomatidae</taxon>
        <taxon>Ptilorrhoa</taxon>
    </lineage>
</organism>
<evidence type="ECO:0000256" key="5">
    <source>
        <dbReference type="ARBA" id="ARBA00023136"/>
    </source>
</evidence>
<comment type="similarity">
    <text evidence="6">Belongs to the RMDN family.</text>
</comment>
<accession>A0A7K8LW46</accession>
<keyword evidence="3 11" id="KW-1133">Transmembrane helix</keyword>
<dbReference type="InterPro" id="IPR011990">
    <property type="entry name" value="TPR-like_helical_dom_sf"/>
</dbReference>
<evidence type="ECO:0000256" key="9">
    <source>
        <dbReference type="SAM" id="Coils"/>
    </source>
</evidence>
<feature type="non-terminal residue" evidence="12">
    <location>
        <position position="392"/>
    </location>
</feature>
<dbReference type="GO" id="GO:0005876">
    <property type="term" value="C:spindle microtubule"/>
    <property type="evidence" value="ECO:0007669"/>
    <property type="project" value="TreeGrafter"/>
</dbReference>
<evidence type="ECO:0000256" key="2">
    <source>
        <dbReference type="ARBA" id="ARBA00022692"/>
    </source>
</evidence>
<feature type="region of interest" description="Disordered" evidence="10">
    <location>
        <begin position="114"/>
        <end position="169"/>
    </location>
</feature>
<comment type="subcellular location">
    <subcellularLocation>
        <location evidence="1">Membrane</location>
        <topology evidence="1">Single-pass membrane protein</topology>
    </subcellularLocation>
</comment>
<keyword evidence="5 11" id="KW-0472">Membrane</keyword>
<evidence type="ECO:0000256" key="6">
    <source>
        <dbReference type="ARBA" id="ARBA00038360"/>
    </source>
</evidence>
<dbReference type="AlphaFoldDB" id="A0A7K8LW46"/>
<evidence type="ECO:0000313" key="13">
    <source>
        <dbReference type="Proteomes" id="UP000547721"/>
    </source>
</evidence>
<keyword evidence="4 9" id="KW-0175">Coiled coil</keyword>
<name>A0A7K8LW46_9CORV</name>
<dbReference type="SUPFAM" id="SSF48452">
    <property type="entry name" value="TPR-like"/>
    <property type="match status" value="1"/>
</dbReference>
<feature type="coiled-coil region" evidence="9">
    <location>
        <begin position="79"/>
        <end position="106"/>
    </location>
</feature>
<evidence type="ECO:0000256" key="1">
    <source>
        <dbReference type="ARBA" id="ARBA00004167"/>
    </source>
</evidence>
<feature type="transmembrane region" description="Helical" evidence="11">
    <location>
        <begin position="6"/>
        <end position="27"/>
    </location>
</feature>
<dbReference type="PANTHER" id="PTHR16056">
    <property type="entry name" value="REGULATOR OF MICROTUBULE DYNAMICS PROTEIN"/>
    <property type="match status" value="1"/>
</dbReference>
<evidence type="ECO:0000256" key="7">
    <source>
        <dbReference type="ARBA" id="ARBA00039964"/>
    </source>
</evidence>
<gene>
    <name evidence="12" type="primary">Rmdn2</name>
    <name evidence="12" type="ORF">PTILEU_R00289</name>
</gene>
<dbReference type="Proteomes" id="UP000547721">
    <property type="component" value="Unassembled WGS sequence"/>
</dbReference>
<evidence type="ECO:0000256" key="4">
    <source>
        <dbReference type="ARBA" id="ARBA00023054"/>
    </source>
</evidence>
<evidence type="ECO:0000256" key="3">
    <source>
        <dbReference type="ARBA" id="ARBA00022989"/>
    </source>
</evidence>
<sequence length="392" mass="44676">MSPFENKGLILGIMAGTAGLSLVLIWYHKIRKPGAALHICAFQDIGSRINSVGLQNEAPNEQGAVMVLHGRQLQILEKLNGLLLSVDELKREVEFLKEAIPKLEELVRNELQGKGDVQRVSPSHRATRRRKAETASGARETTSSEEAESEGGYLTAHTDSEGDSEEEKRCMKLPDAMVKSEEDEDLLNFLQQVDNLHKGSEDDKKEGFRLLFEKDNKYENCVDFLWRLARAYGDLFEMTTDAEEKRKYFYSIRNLKSNKWKCLFAIMCGYMSQFESVQNKIRNGYLFKEHLDKAIELKPQDPFLYYLNGRWCYSVAQLSWIEKKVAAALFGTPPTSTVEEALQNFLKAEEMHPGYSKCNYVYLAKCYKDLGQKNNALKYCDSALSILSVTNE</sequence>
<dbReference type="GO" id="GO:0005739">
    <property type="term" value="C:mitochondrion"/>
    <property type="evidence" value="ECO:0007669"/>
    <property type="project" value="TreeGrafter"/>
</dbReference>
<dbReference type="Gene3D" id="1.25.40.10">
    <property type="entry name" value="Tetratricopeptide repeat domain"/>
    <property type="match status" value="1"/>
</dbReference>
<keyword evidence="13" id="KW-1185">Reference proteome</keyword>
<dbReference type="InterPro" id="IPR049039">
    <property type="entry name" value="RMD1-3_a_helical_rpt"/>
</dbReference>
<dbReference type="GO" id="GO:0008017">
    <property type="term" value="F:microtubule binding"/>
    <property type="evidence" value="ECO:0007669"/>
    <property type="project" value="TreeGrafter"/>
</dbReference>
<evidence type="ECO:0000313" key="12">
    <source>
        <dbReference type="EMBL" id="NXE31615.1"/>
    </source>
</evidence>
<dbReference type="EMBL" id="VWYY01000010">
    <property type="protein sequence ID" value="NXE31615.1"/>
    <property type="molecule type" value="Genomic_DNA"/>
</dbReference>
<keyword evidence="2 11" id="KW-0812">Transmembrane</keyword>
<proteinExistence type="inferred from homology"/>
<dbReference type="PANTHER" id="PTHR16056:SF15">
    <property type="entry name" value="REGULATOR OF MICROTUBULE DYNAMICS PROTEIN 2"/>
    <property type="match status" value="1"/>
</dbReference>
<evidence type="ECO:0000256" key="8">
    <source>
        <dbReference type="ARBA" id="ARBA00041609"/>
    </source>
</evidence>
<evidence type="ECO:0000256" key="11">
    <source>
        <dbReference type="SAM" id="Phobius"/>
    </source>
</evidence>
<comment type="caution">
    <text evidence="12">The sequence shown here is derived from an EMBL/GenBank/DDBJ whole genome shotgun (WGS) entry which is preliminary data.</text>
</comment>
<evidence type="ECO:0000256" key="10">
    <source>
        <dbReference type="SAM" id="MobiDB-lite"/>
    </source>
</evidence>
<protein>
    <recommendedName>
        <fullName evidence="7">Regulator of microtubule dynamics protein 2</fullName>
    </recommendedName>
    <alternativeName>
        <fullName evidence="8">Protein FAM82A1</fullName>
    </alternativeName>
</protein>